<evidence type="ECO:0000259" key="1">
    <source>
        <dbReference type="Pfam" id="PF14353"/>
    </source>
</evidence>
<organism evidence="2 3">
    <name type="scientific">Amygdalobacter nucleatus</name>
    <dbReference type="NCBI Taxonomy" id="3029274"/>
    <lineage>
        <taxon>Bacteria</taxon>
        <taxon>Bacillati</taxon>
        <taxon>Bacillota</taxon>
        <taxon>Clostridia</taxon>
        <taxon>Eubacteriales</taxon>
        <taxon>Oscillospiraceae</taxon>
        <taxon>Amygdalobacter</taxon>
    </lineage>
</organism>
<reference evidence="3" key="1">
    <citation type="submission" date="2016-01" db="EMBL/GenBank/DDBJ databases">
        <authorList>
            <person name="Mitreva M."/>
            <person name="Pepin K.H."/>
            <person name="Mihindukulasuriya K.A."/>
            <person name="Fulton R."/>
            <person name="Fronick C."/>
            <person name="O'Laughlin M."/>
            <person name="Miner T."/>
            <person name="Herter B."/>
            <person name="Rosa B.A."/>
            <person name="Cordes M."/>
            <person name="Tomlinson C."/>
            <person name="Wollam A."/>
            <person name="Palsikar V.B."/>
            <person name="Mardis E.R."/>
            <person name="Wilson R.K."/>
        </authorList>
    </citation>
    <scope>NUCLEOTIDE SEQUENCE [LARGE SCALE GENOMIC DNA]</scope>
    <source>
        <strain evidence="3">KA00274</strain>
    </source>
</reference>
<dbReference type="OrthoDB" id="9784124at2"/>
<comment type="caution">
    <text evidence="2">The sequence shown here is derived from an EMBL/GenBank/DDBJ whole genome shotgun (WGS) entry which is preliminary data.</text>
</comment>
<dbReference type="Proteomes" id="UP000070080">
    <property type="component" value="Unassembled WGS sequence"/>
</dbReference>
<dbReference type="Pfam" id="PF14353">
    <property type="entry name" value="CpXC"/>
    <property type="match status" value="1"/>
</dbReference>
<proteinExistence type="predicted"/>
<accession>A0A133Y761</accession>
<sequence>MTNLAYELIACPYCLDEVERAVFKEIDLAEDEDLRERILKKQINAYQCTNCGHEFVLARSLIVIDSEHQLVIHYAANLANDLTKELALEVSAAPNSTKAIFQMQAIEQAEQARVDAGETVTQEDVLTDYLQGALAPALDKDAYLKRSQVMQERLDQYNQTKLAQTYLTEYPNWTYRLVLEYNDLIEKLQIADNNLEDTAMELIKLASLKSSSQQEAEQAMQRIFFLQADENHLVFMVYRLQKGWDYYDLPAEAYTNTQLYNNYLSTRQDFALVDQGWAQACFDEILQAAACAEAKGEGEA</sequence>
<dbReference type="AlphaFoldDB" id="A0A133Y761"/>
<evidence type="ECO:0000313" key="3">
    <source>
        <dbReference type="Proteomes" id="UP000070080"/>
    </source>
</evidence>
<protein>
    <recommendedName>
        <fullName evidence="1">CpXC domain-containing protein</fullName>
    </recommendedName>
</protein>
<dbReference type="RefSeq" id="WP_066715010.1">
    <property type="nucleotide sequence ID" value="NZ_JARFNM010000001.1"/>
</dbReference>
<keyword evidence="3" id="KW-1185">Reference proteome</keyword>
<dbReference type="STRING" id="1497955.HMPREF1872_01369"/>
<name>A0A133Y761_9FIRM</name>
<evidence type="ECO:0000313" key="2">
    <source>
        <dbReference type="EMBL" id="KXB39047.1"/>
    </source>
</evidence>
<dbReference type="EMBL" id="LSCV01000044">
    <property type="protein sequence ID" value="KXB39047.1"/>
    <property type="molecule type" value="Genomic_DNA"/>
</dbReference>
<gene>
    <name evidence="2" type="ORF">HMPREF1872_01369</name>
</gene>
<feature type="domain" description="CpXC" evidence="1">
    <location>
        <begin position="9"/>
        <end position="204"/>
    </location>
</feature>
<dbReference type="InterPro" id="IPR025682">
    <property type="entry name" value="CpXC_dom"/>
</dbReference>